<accession>A0A1I3ZXB9</accession>
<evidence type="ECO:0000313" key="2">
    <source>
        <dbReference type="EMBL" id="SFK48331.1"/>
    </source>
</evidence>
<proteinExistence type="predicted"/>
<feature type="chain" id="PRO_5038441568" evidence="1">
    <location>
        <begin position="19"/>
        <end position="329"/>
    </location>
</feature>
<dbReference type="Proteomes" id="UP000183557">
    <property type="component" value="Unassembled WGS sequence"/>
</dbReference>
<keyword evidence="3" id="KW-1185">Reference proteome</keyword>
<dbReference type="EMBL" id="FOSB01000015">
    <property type="protein sequence ID" value="SFK48331.1"/>
    <property type="molecule type" value="Genomic_DNA"/>
</dbReference>
<keyword evidence="1" id="KW-0732">Signal</keyword>
<dbReference type="PROSITE" id="PS51257">
    <property type="entry name" value="PROKAR_LIPOPROTEIN"/>
    <property type="match status" value="1"/>
</dbReference>
<dbReference type="RefSeq" id="WP_075038090.1">
    <property type="nucleotide sequence ID" value="NZ_FOSB01000015.1"/>
</dbReference>
<evidence type="ECO:0000313" key="3">
    <source>
        <dbReference type="Proteomes" id="UP000183557"/>
    </source>
</evidence>
<feature type="signal peptide" evidence="1">
    <location>
        <begin position="1"/>
        <end position="18"/>
    </location>
</feature>
<dbReference type="AlphaFoldDB" id="A0A1I3ZXB9"/>
<gene>
    <name evidence="2" type="ORF">SAMN04487936_11520</name>
</gene>
<dbReference type="OrthoDB" id="3078607at2"/>
<name>A0A1I3ZXB9_HALDA</name>
<reference evidence="3" key="1">
    <citation type="submission" date="2016-10" db="EMBL/GenBank/DDBJ databases">
        <authorList>
            <person name="Varghese N."/>
            <person name="Submissions S."/>
        </authorList>
    </citation>
    <scope>NUCLEOTIDE SEQUENCE [LARGE SCALE GENOMIC DNA]</scope>
    <source>
        <strain evidence="3">CGMCC 1.3704</strain>
    </source>
</reference>
<evidence type="ECO:0000256" key="1">
    <source>
        <dbReference type="SAM" id="SignalP"/>
    </source>
</evidence>
<organism evidence="2 3">
    <name type="scientific">Halobacillus dabanensis</name>
    <dbReference type="NCBI Taxonomy" id="240302"/>
    <lineage>
        <taxon>Bacteria</taxon>
        <taxon>Bacillati</taxon>
        <taxon>Bacillota</taxon>
        <taxon>Bacilli</taxon>
        <taxon>Bacillales</taxon>
        <taxon>Bacillaceae</taxon>
        <taxon>Halobacillus</taxon>
    </lineage>
</organism>
<protein>
    <submittedName>
        <fullName evidence="2">Uncharacterized protein</fullName>
    </submittedName>
</protein>
<sequence length="329" mass="36629">MRKIFFILTIGFIISLLAACGDNESSQAGGETNNDSDKEPKELTVDSVIDAFQQANLEAENPTDMTKDDYGMAPMKADVAKRFLIPSLGQDAGGRIFSYENSDDLKEMKSYYDDLGKESAMFFSHTASRENILIQVNGELKDEQFEKYEEVLNTIGTGDIPKYQAEEKVTMNEAEAGESVEGEWGTYKILNTSTPEETSYTSEPIKFSVPKVLLATFIPNEESKDLFEQEEINLAIALINSENTSEDTVSFHPFSAKVTTDTKGQYGAQEMLNKGDSEHIGQVKQEFVIPYNLEDEDLSKIKELEFHFDGTAKDATTIGEDVVVPVSFE</sequence>